<dbReference type="InterPro" id="IPR036264">
    <property type="entry name" value="Bact_exopeptidase_dim_dom"/>
</dbReference>
<dbReference type="PANTHER" id="PTHR11014">
    <property type="entry name" value="PEPTIDASE M20 FAMILY MEMBER"/>
    <property type="match status" value="1"/>
</dbReference>
<dbReference type="RefSeq" id="WP_381538080.1">
    <property type="nucleotide sequence ID" value="NZ_JBHUGI010000032.1"/>
</dbReference>
<dbReference type="PIRSF" id="PIRSF005962">
    <property type="entry name" value="Pept_M20D_amidohydro"/>
    <property type="match status" value="1"/>
</dbReference>
<dbReference type="Proteomes" id="UP001597218">
    <property type="component" value="Unassembled WGS sequence"/>
</dbReference>
<feature type="domain" description="Peptidase M20 dimerisation" evidence="1">
    <location>
        <begin position="185"/>
        <end position="279"/>
    </location>
</feature>
<evidence type="ECO:0000313" key="3">
    <source>
        <dbReference type="Proteomes" id="UP001597218"/>
    </source>
</evidence>
<protein>
    <submittedName>
        <fullName evidence="2">M20 family metallopeptidase</fullName>
    </submittedName>
</protein>
<proteinExistence type="predicted"/>
<dbReference type="Gene3D" id="3.40.630.10">
    <property type="entry name" value="Zn peptidases"/>
    <property type="match status" value="1"/>
</dbReference>
<reference evidence="3" key="1">
    <citation type="journal article" date="2019" name="Int. J. Syst. Evol. Microbiol.">
        <title>The Global Catalogue of Microorganisms (GCM) 10K type strain sequencing project: providing services to taxonomists for standard genome sequencing and annotation.</title>
        <authorList>
            <consortium name="The Broad Institute Genomics Platform"/>
            <consortium name="The Broad Institute Genome Sequencing Center for Infectious Disease"/>
            <person name="Wu L."/>
            <person name="Ma J."/>
        </authorList>
    </citation>
    <scope>NUCLEOTIDE SEQUENCE [LARGE SCALE GENOMIC DNA]</scope>
    <source>
        <strain evidence="3">CGMCC 4.7177</strain>
    </source>
</reference>
<dbReference type="EMBL" id="JBHUGI010000032">
    <property type="protein sequence ID" value="MFD1928607.1"/>
    <property type="molecule type" value="Genomic_DNA"/>
</dbReference>
<name>A0ABW4SGH0_9BACL</name>
<dbReference type="NCBIfam" id="TIGR01891">
    <property type="entry name" value="amidohydrolases"/>
    <property type="match status" value="1"/>
</dbReference>
<dbReference type="Pfam" id="PF07687">
    <property type="entry name" value="M20_dimer"/>
    <property type="match status" value="1"/>
</dbReference>
<dbReference type="SUPFAM" id="SSF55031">
    <property type="entry name" value="Bacterial exopeptidase dimerisation domain"/>
    <property type="match status" value="1"/>
</dbReference>
<accession>A0ABW4SGH0</accession>
<dbReference type="InterPro" id="IPR017439">
    <property type="entry name" value="Amidohydrolase"/>
</dbReference>
<dbReference type="SUPFAM" id="SSF53187">
    <property type="entry name" value="Zn-dependent exopeptidases"/>
    <property type="match status" value="1"/>
</dbReference>
<sequence length="396" mass="43792">MKNHLYEKLDILYDEMIHIRRYLHQHPELSYKEVKTPAYIADYHRSLGHEVRTEVGGRGVVATLRGEKPGKTIALRADFDALPIHEETDAPYKSTVDGVMHACGHDGHTATLLVLAKVLNSMKGELQGDVVFIHQHAEEVYPGGAIEMIADGCLKGVDVIFGTHLWSSFPYGTIEYRSGTIMAASASFEIEILGKGGHGAQPHLTRDALVIGAQLVTTLQQIVSRRVNPIDSVVVTVGNFVAKNAPNVIADKAILNGTVRTLDVKIHDSIEQEMKRIVQGTCIAAGVDYRFEYNRGYPPVVNHHEETMFLAQVAETVPGVDAVNEMEISMGGEDFGYYLQHVKGTFFFTGAENPEWSVTYPHHHPKFDIDERAMLIAAKTLGGALLEYHKKIEGDL</sequence>
<dbReference type="InterPro" id="IPR011650">
    <property type="entry name" value="Peptidase_M20_dimer"/>
</dbReference>
<gene>
    <name evidence="2" type="ORF">ACFSFY_11260</name>
</gene>
<keyword evidence="3" id="KW-1185">Reference proteome</keyword>
<evidence type="ECO:0000313" key="2">
    <source>
        <dbReference type="EMBL" id="MFD1928607.1"/>
    </source>
</evidence>
<dbReference type="PANTHER" id="PTHR11014:SF63">
    <property type="entry name" value="METALLOPEPTIDASE, PUTATIVE (AFU_ORTHOLOGUE AFUA_6G09600)-RELATED"/>
    <property type="match status" value="1"/>
</dbReference>
<dbReference type="InterPro" id="IPR002933">
    <property type="entry name" value="Peptidase_M20"/>
</dbReference>
<comment type="caution">
    <text evidence="2">The sequence shown here is derived from an EMBL/GenBank/DDBJ whole genome shotgun (WGS) entry which is preliminary data.</text>
</comment>
<organism evidence="2 3">
    <name type="scientific">Sporosarcina siberiensis</name>
    <dbReference type="NCBI Taxonomy" id="1365606"/>
    <lineage>
        <taxon>Bacteria</taxon>
        <taxon>Bacillati</taxon>
        <taxon>Bacillota</taxon>
        <taxon>Bacilli</taxon>
        <taxon>Bacillales</taxon>
        <taxon>Caryophanaceae</taxon>
        <taxon>Sporosarcina</taxon>
    </lineage>
</organism>
<dbReference type="Pfam" id="PF01546">
    <property type="entry name" value="Peptidase_M20"/>
    <property type="match status" value="1"/>
</dbReference>
<dbReference type="Gene3D" id="3.30.70.360">
    <property type="match status" value="1"/>
</dbReference>
<evidence type="ECO:0000259" key="1">
    <source>
        <dbReference type="Pfam" id="PF07687"/>
    </source>
</evidence>